<feature type="signal peptide" evidence="7">
    <location>
        <begin position="1"/>
        <end position="23"/>
    </location>
</feature>
<gene>
    <name evidence="10" type="ORF">GCM10007907_29910</name>
</gene>
<evidence type="ECO:0000313" key="10">
    <source>
        <dbReference type="EMBL" id="GLR14201.1"/>
    </source>
</evidence>
<dbReference type="Pfam" id="PF13098">
    <property type="entry name" value="Thioredoxin_2"/>
    <property type="match status" value="1"/>
</dbReference>
<evidence type="ECO:0000259" key="8">
    <source>
        <dbReference type="Pfam" id="PF10411"/>
    </source>
</evidence>
<accession>A0ABQ5YI03</accession>
<dbReference type="CDD" id="cd03020">
    <property type="entry name" value="DsbA_DsbC_DsbG"/>
    <property type="match status" value="1"/>
</dbReference>
<dbReference type="InterPro" id="IPR051470">
    <property type="entry name" value="Thiol:disulfide_interchange"/>
</dbReference>
<comment type="function">
    <text evidence="7">Required for disulfide bond formation in some periplasmic proteins. Acts by transferring its disulfide bond to other proteins and is reduced in the process.</text>
</comment>
<proteinExistence type="inferred from homology"/>
<feature type="domain" description="Disulphide bond isomerase DsbC/G N-terminal" evidence="8">
    <location>
        <begin position="23"/>
        <end position="91"/>
    </location>
</feature>
<feature type="domain" description="Thioredoxin-like fold" evidence="9">
    <location>
        <begin position="115"/>
        <end position="239"/>
    </location>
</feature>
<dbReference type="PANTHER" id="PTHR35272">
    <property type="entry name" value="THIOL:DISULFIDE INTERCHANGE PROTEIN DSBC-RELATED"/>
    <property type="match status" value="1"/>
</dbReference>
<keyword evidence="11" id="KW-1185">Reference proteome</keyword>
<comment type="caution">
    <text evidence="10">The sequence shown here is derived from an EMBL/GenBank/DDBJ whole genome shotgun (WGS) entry which is preliminary data.</text>
</comment>
<keyword evidence="3 7" id="KW-0732">Signal</keyword>
<dbReference type="SUPFAM" id="SSF54423">
    <property type="entry name" value="DsbC/DsbG N-terminal domain-like"/>
    <property type="match status" value="1"/>
</dbReference>
<dbReference type="Gene3D" id="3.40.30.10">
    <property type="entry name" value="Glutaredoxin"/>
    <property type="match status" value="1"/>
</dbReference>
<evidence type="ECO:0000256" key="3">
    <source>
        <dbReference type="ARBA" id="ARBA00022729"/>
    </source>
</evidence>
<organism evidence="10 11">
    <name type="scientific">Chitinimonas prasina</name>
    <dbReference type="NCBI Taxonomy" id="1434937"/>
    <lineage>
        <taxon>Bacteria</taxon>
        <taxon>Pseudomonadati</taxon>
        <taxon>Pseudomonadota</taxon>
        <taxon>Betaproteobacteria</taxon>
        <taxon>Neisseriales</taxon>
        <taxon>Chitinibacteraceae</taxon>
        <taxon>Chitinimonas</taxon>
    </lineage>
</organism>
<protein>
    <recommendedName>
        <fullName evidence="7">Thiol:disulfide interchange protein</fullName>
    </recommendedName>
</protein>
<dbReference type="InterPro" id="IPR018950">
    <property type="entry name" value="DiS-bond_isomerase_DsbC/G_N"/>
</dbReference>
<sequence>MIAFNKRLFAALVGLSLAACANAAGDAPANLKADIQKKFPNRPIESVRTTPLKGIYEVVMEGRQIIYTDNRGDFILVGDLVDVKNKVSLTESRMKELTRVDFASLPLDKALKLVRGTGARKVAVFSDPDCPFCKKIERETIAKLDNVTVYTFLYPLAQLHPDAARKSALIWCAADRQKAWQGWMFEGKLPEGSDSCPNPVADTVALADKLGINGTPAMVFESGELVSGAIPLEEFEAKLSAKKTK</sequence>
<name>A0ABQ5YI03_9NEIS</name>
<dbReference type="InterPro" id="IPR033954">
    <property type="entry name" value="DiS-bond_Isoase_DsbC/G"/>
</dbReference>
<dbReference type="InterPro" id="IPR012336">
    <property type="entry name" value="Thioredoxin-like_fold"/>
</dbReference>
<keyword evidence="4 7" id="KW-0574">Periplasm</keyword>
<evidence type="ECO:0000256" key="1">
    <source>
        <dbReference type="ARBA" id="ARBA00004418"/>
    </source>
</evidence>
<comment type="similarity">
    <text evidence="2 7">Belongs to the thioredoxin family. DsbC subfamily.</text>
</comment>
<keyword evidence="6 7" id="KW-0676">Redox-active center</keyword>
<evidence type="ECO:0000256" key="4">
    <source>
        <dbReference type="ARBA" id="ARBA00022764"/>
    </source>
</evidence>
<dbReference type="PROSITE" id="PS51257">
    <property type="entry name" value="PROKAR_LIPOPROTEIN"/>
    <property type="match status" value="1"/>
</dbReference>
<evidence type="ECO:0000313" key="11">
    <source>
        <dbReference type="Proteomes" id="UP001156706"/>
    </source>
</evidence>
<dbReference type="InterPro" id="IPR009094">
    <property type="entry name" value="DiS-bond_isomerase_DsbC/G_N_sf"/>
</dbReference>
<evidence type="ECO:0000256" key="6">
    <source>
        <dbReference type="ARBA" id="ARBA00023284"/>
    </source>
</evidence>
<dbReference type="Gene3D" id="3.10.450.70">
    <property type="entry name" value="Disulphide bond isomerase, DsbC/G, N-terminal"/>
    <property type="match status" value="1"/>
</dbReference>
<feature type="chain" id="PRO_5045011274" description="Thiol:disulfide interchange protein" evidence="7">
    <location>
        <begin position="24"/>
        <end position="245"/>
    </location>
</feature>
<dbReference type="RefSeq" id="WP_284197277.1">
    <property type="nucleotide sequence ID" value="NZ_BSOG01000003.1"/>
</dbReference>
<dbReference type="Pfam" id="PF10411">
    <property type="entry name" value="DsbC_N"/>
    <property type="match status" value="1"/>
</dbReference>
<evidence type="ECO:0000259" key="9">
    <source>
        <dbReference type="Pfam" id="PF13098"/>
    </source>
</evidence>
<dbReference type="Proteomes" id="UP001156706">
    <property type="component" value="Unassembled WGS sequence"/>
</dbReference>
<reference evidence="11" key="1">
    <citation type="journal article" date="2019" name="Int. J. Syst. Evol. Microbiol.">
        <title>The Global Catalogue of Microorganisms (GCM) 10K type strain sequencing project: providing services to taxonomists for standard genome sequencing and annotation.</title>
        <authorList>
            <consortium name="The Broad Institute Genomics Platform"/>
            <consortium name="The Broad Institute Genome Sequencing Center for Infectious Disease"/>
            <person name="Wu L."/>
            <person name="Ma J."/>
        </authorList>
    </citation>
    <scope>NUCLEOTIDE SEQUENCE [LARGE SCALE GENOMIC DNA]</scope>
    <source>
        <strain evidence="11">NBRC 110044</strain>
    </source>
</reference>
<evidence type="ECO:0000256" key="5">
    <source>
        <dbReference type="ARBA" id="ARBA00023157"/>
    </source>
</evidence>
<dbReference type="PANTHER" id="PTHR35272:SF3">
    <property type="entry name" value="THIOL:DISULFIDE INTERCHANGE PROTEIN DSBC"/>
    <property type="match status" value="1"/>
</dbReference>
<evidence type="ECO:0000256" key="2">
    <source>
        <dbReference type="ARBA" id="ARBA00009813"/>
    </source>
</evidence>
<comment type="subcellular location">
    <subcellularLocation>
        <location evidence="1 7">Periplasm</location>
    </subcellularLocation>
</comment>
<dbReference type="InterPro" id="IPR036249">
    <property type="entry name" value="Thioredoxin-like_sf"/>
</dbReference>
<dbReference type="SUPFAM" id="SSF52833">
    <property type="entry name" value="Thioredoxin-like"/>
    <property type="match status" value="1"/>
</dbReference>
<evidence type="ECO:0000256" key="7">
    <source>
        <dbReference type="RuleBase" id="RU364038"/>
    </source>
</evidence>
<dbReference type="EMBL" id="BSOG01000003">
    <property type="protein sequence ID" value="GLR14201.1"/>
    <property type="molecule type" value="Genomic_DNA"/>
</dbReference>
<keyword evidence="5" id="KW-1015">Disulfide bond</keyword>